<dbReference type="Proteomes" id="UP000297299">
    <property type="component" value="Unassembled WGS sequence"/>
</dbReference>
<name>A0A4Y8CVA7_9HELO</name>
<keyword evidence="2" id="KW-1185">Reference proteome</keyword>
<comment type="caution">
    <text evidence="1">The sequence shown here is derived from an EMBL/GenBank/DDBJ whole genome shotgun (WGS) entry which is preliminary data.</text>
</comment>
<dbReference type="AlphaFoldDB" id="A0A4Y8CVA7"/>
<sequence>MSCSELEYDSNGKLTINFDYRHSTAVCYLSAFASNTREVHFNITFPNPGYNDSDLARVTGEIEDIVNVINNEFTNVSQFEANFFLNRLDVNQLSSARAFQRLRLSGCQLTYFIENEWEDRVDIDSNWLADLESLYGETNYSNYYPSDSDEGGEIWTASDSD</sequence>
<protein>
    <submittedName>
        <fullName evidence="1">Uncharacterized protein</fullName>
    </submittedName>
</protein>
<dbReference type="OrthoDB" id="3463040at2759"/>
<evidence type="ECO:0000313" key="1">
    <source>
        <dbReference type="EMBL" id="TEY48062.1"/>
    </source>
</evidence>
<organism evidence="1 2">
    <name type="scientific">Botryotinia calthae</name>
    <dbReference type="NCBI Taxonomy" id="38488"/>
    <lineage>
        <taxon>Eukaryota</taxon>
        <taxon>Fungi</taxon>
        <taxon>Dikarya</taxon>
        <taxon>Ascomycota</taxon>
        <taxon>Pezizomycotina</taxon>
        <taxon>Leotiomycetes</taxon>
        <taxon>Helotiales</taxon>
        <taxon>Sclerotiniaceae</taxon>
        <taxon>Botryotinia</taxon>
    </lineage>
</organism>
<gene>
    <name evidence="1" type="ORF">BOTCAL_0298g00030</name>
</gene>
<dbReference type="EMBL" id="PHWZ01000297">
    <property type="protein sequence ID" value="TEY48062.1"/>
    <property type="molecule type" value="Genomic_DNA"/>
</dbReference>
<evidence type="ECO:0000313" key="2">
    <source>
        <dbReference type="Proteomes" id="UP000297299"/>
    </source>
</evidence>
<accession>A0A4Y8CVA7</accession>
<reference evidence="1 2" key="1">
    <citation type="submission" date="2017-11" db="EMBL/GenBank/DDBJ databases">
        <title>Comparative genomics of Botrytis spp.</title>
        <authorList>
            <person name="Valero-Jimenez C.A."/>
            <person name="Tapia P."/>
            <person name="Veloso J."/>
            <person name="Silva-Moreno E."/>
            <person name="Staats M."/>
            <person name="Valdes J.H."/>
            <person name="Van Kan J.A.L."/>
        </authorList>
    </citation>
    <scope>NUCLEOTIDE SEQUENCE [LARGE SCALE GENOMIC DNA]</scope>
    <source>
        <strain evidence="1 2">MUCL2830</strain>
    </source>
</reference>
<proteinExistence type="predicted"/>